<evidence type="ECO:0000256" key="2">
    <source>
        <dbReference type="ARBA" id="ARBA00007489"/>
    </source>
</evidence>
<evidence type="ECO:0000256" key="9">
    <source>
        <dbReference type="ARBA" id="ARBA00022837"/>
    </source>
</evidence>
<evidence type="ECO:0000256" key="15">
    <source>
        <dbReference type="ARBA" id="ARBA00023180"/>
    </source>
</evidence>
<evidence type="ECO:0000256" key="12">
    <source>
        <dbReference type="ARBA" id="ARBA00023053"/>
    </source>
</evidence>
<accession>A0A9P1G848</accession>
<dbReference type="EMBL" id="CAMXCT030003438">
    <property type="protein sequence ID" value="CAL4791776.1"/>
    <property type="molecule type" value="Genomic_DNA"/>
</dbReference>
<keyword evidence="15" id="KW-0325">Glycoprotein</keyword>
<evidence type="ECO:0000256" key="3">
    <source>
        <dbReference type="ARBA" id="ARBA00022448"/>
    </source>
</evidence>
<dbReference type="InterPro" id="IPR004837">
    <property type="entry name" value="NaCa_Exmemb"/>
</dbReference>
<dbReference type="Proteomes" id="UP001152797">
    <property type="component" value="Unassembled WGS sequence"/>
</dbReference>
<evidence type="ECO:0000256" key="8">
    <source>
        <dbReference type="ARBA" id="ARBA00022737"/>
    </source>
</evidence>
<dbReference type="Gene3D" id="2.60.40.2030">
    <property type="match status" value="1"/>
</dbReference>
<keyword evidence="13" id="KW-0406">Ion transport</keyword>
<evidence type="ECO:0000256" key="11">
    <source>
        <dbReference type="ARBA" id="ARBA00022989"/>
    </source>
</evidence>
<dbReference type="OrthoDB" id="418484at2759"/>
<feature type="domain" description="Sodium/calcium exchanger membrane region" evidence="19">
    <location>
        <begin position="352"/>
        <end position="441"/>
    </location>
</feature>
<evidence type="ECO:0000313" key="21">
    <source>
        <dbReference type="EMBL" id="CAI4004464.1"/>
    </source>
</evidence>
<dbReference type="AlphaFoldDB" id="A0A9P1G848"/>
<dbReference type="GO" id="GO:0046872">
    <property type="term" value="F:metal ion binding"/>
    <property type="evidence" value="ECO:0007669"/>
    <property type="project" value="UniProtKB-KW"/>
</dbReference>
<gene>
    <name evidence="21" type="ORF">C1SCF055_LOCUS30249</name>
</gene>
<dbReference type="InterPro" id="IPR038081">
    <property type="entry name" value="CalX-like_sf"/>
</dbReference>
<comment type="caution">
    <text evidence="21">The sequence shown here is derived from an EMBL/GenBank/DDBJ whole genome shotgun (WGS) entry which is preliminary data.</text>
</comment>
<reference evidence="22 23" key="2">
    <citation type="submission" date="2024-05" db="EMBL/GenBank/DDBJ databases">
        <authorList>
            <person name="Chen Y."/>
            <person name="Shah S."/>
            <person name="Dougan E. K."/>
            <person name="Thang M."/>
            <person name="Chan C."/>
        </authorList>
    </citation>
    <scope>NUCLEOTIDE SEQUENCE [LARGE SCALE GENOMIC DNA]</scope>
</reference>
<evidence type="ECO:0000256" key="10">
    <source>
        <dbReference type="ARBA" id="ARBA00022860"/>
    </source>
</evidence>
<dbReference type="GO" id="GO:0007154">
    <property type="term" value="P:cell communication"/>
    <property type="evidence" value="ECO:0007669"/>
    <property type="project" value="InterPro"/>
</dbReference>
<evidence type="ECO:0000256" key="6">
    <source>
        <dbReference type="ARBA" id="ARBA00022723"/>
    </source>
</evidence>
<dbReference type="EMBL" id="CAMXCT010003438">
    <property type="protein sequence ID" value="CAI4004464.1"/>
    <property type="molecule type" value="Genomic_DNA"/>
</dbReference>
<keyword evidence="6" id="KW-0479">Metal-binding</keyword>
<keyword evidence="23" id="KW-1185">Reference proteome</keyword>
<keyword evidence="9" id="KW-0106">Calcium</keyword>
<evidence type="ECO:0000256" key="13">
    <source>
        <dbReference type="ARBA" id="ARBA00023065"/>
    </source>
</evidence>
<evidence type="ECO:0000256" key="18">
    <source>
        <dbReference type="SAM" id="MobiDB-lite"/>
    </source>
</evidence>
<proteinExistence type="inferred from homology"/>
<name>A0A9P1G848_9DINO</name>
<evidence type="ECO:0000256" key="5">
    <source>
        <dbReference type="ARBA" id="ARBA00022692"/>
    </source>
</evidence>
<reference evidence="21" key="1">
    <citation type="submission" date="2022-10" db="EMBL/GenBank/DDBJ databases">
        <authorList>
            <person name="Chen Y."/>
            <person name="Dougan E. K."/>
            <person name="Chan C."/>
            <person name="Rhodes N."/>
            <person name="Thang M."/>
        </authorList>
    </citation>
    <scope>NUCLEOTIDE SEQUENCE</scope>
</reference>
<keyword evidence="10" id="KW-0112">Calmodulin-binding</keyword>
<evidence type="ECO:0000256" key="14">
    <source>
        <dbReference type="ARBA" id="ARBA00023136"/>
    </source>
</evidence>
<keyword evidence="12" id="KW-0915">Sodium</keyword>
<evidence type="ECO:0000259" key="20">
    <source>
        <dbReference type="Pfam" id="PF03160"/>
    </source>
</evidence>
<dbReference type="PANTHER" id="PTHR11878:SF65">
    <property type="entry name" value="NA_CA-EXCHANGE PROTEIN, ISOFORM G"/>
    <property type="match status" value="1"/>
</dbReference>
<sequence>MLTKPTISHDTRNSRISAKGQLRRLSTGAKKQTDFVYGFVDPEVVLCHQRTVTTATTVTLRVEAANGAHPSPVRIKYRTRNGMAKAGERYHQKSGVLHFLPDDDKQDLMIGLLDLHGPPEEFYVELTEIQAEGVEGKKNPPLLGATTCCTWDPKFVERLESLESLLKREGTAIQASWRTHVIGHVLILDGSYERFVSWQSGATGPFLNHIHMDQSRHDAWPDVNDEFKTTLVMDGGPMRQGPVAKWDSEAEAPMSSQAISKVRSEKSIRSDAKTDARSEARSDAKSEAFEGDEDFSCEHWRDKVIEAFYCNGSPEEQAEATAFDWLMHCLALTWKIIFLIVPPPSLLSAYPSFFCSLFGIGLVTVVINDAASLLGCSVGLADDLTAITLVALGTSLPDTLASRTAAMADDTADNSIGNITGSNTVNVLLGMGISWTLGSIYWATQGVTDEWRNYQTAQGSYEQSEPLCSVRFARQLPQGIPSGYLTLAMENPINGGFNGKIIYKWAIFHGYVK</sequence>
<dbReference type="SUPFAM" id="SSF141072">
    <property type="entry name" value="CalX-like"/>
    <property type="match status" value="1"/>
</dbReference>
<dbReference type="InterPro" id="IPR051171">
    <property type="entry name" value="CaCA"/>
</dbReference>
<keyword evidence="14" id="KW-0472">Membrane</keyword>
<dbReference type="Pfam" id="PF01699">
    <property type="entry name" value="Na_Ca_ex"/>
    <property type="match status" value="1"/>
</dbReference>
<feature type="region of interest" description="Disordered" evidence="18">
    <location>
        <begin position="264"/>
        <end position="287"/>
    </location>
</feature>
<keyword evidence="11" id="KW-1133">Transmembrane helix</keyword>
<keyword evidence="16" id="KW-0739">Sodium transport</keyword>
<organism evidence="21">
    <name type="scientific">Cladocopium goreaui</name>
    <dbReference type="NCBI Taxonomy" id="2562237"/>
    <lineage>
        <taxon>Eukaryota</taxon>
        <taxon>Sar</taxon>
        <taxon>Alveolata</taxon>
        <taxon>Dinophyceae</taxon>
        <taxon>Suessiales</taxon>
        <taxon>Symbiodiniaceae</taxon>
        <taxon>Cladocopium</taxon>
    </lineage>
</organism>
<evidence type="ECO:0000256" key="1">
    <source>
        <dbReference type="ARBA" id="ARBA00004651"/>
    </source>
</evidence>
<dbReference type="InterPro" id="IPR044880">
    <property type="entry name" value="NCX_ion-bd_dom_sf"/>
</dbReference>
<dbReference type="Gene3D" id="1.20.1420.30">
    <property type="entry name" value="NCX, central ion-binding region"/>
    <property type="match status" value="1"/>
</dbReference>
<evidence type="ECO:0000256" key="17">
    <source>
        <dbReference type="ARBA" id="ARBA00033667"/>
    </source>
</evidence>
<keyword evidence="5" id="KW-0812">Transmembrane</keyword>
<dbReference type="PRINTS" id="PR01259">
    <property type="entry name" value="NACAEXCHNGR"/>
</dbReference>
<comment type="catalytic activity">
    <reaction evidence="17">
        <text>Ca(2+)(in) + 3 Na(+)(out) = Ca(2+)(out) + 3 Na(+)(in)</text>
        <dbReference type="Rhea" id="RHEA:69955"/>
        <dbReference type="ChEBI" id="CHEBI:29101"/>
        <dbReference type="ChEBI" id="CHEBI:29108"/>
    </reaction>
</comment>
<protein>
    <submittedName>
        <fullName evidence="22">Sodium/calcium exchanger 1</fullName>
    </submittedName>
</protein>
<evidence type="ECO:0000313" key="22">
    <source>
        <dbReference type="EMBL" id="CAL4791776.1"/>
    </source>
</evidence>
<keyword evidence="8" id="KW-0677">Repeat</keyword>
<dbReference type="InterPro" id="IPR004836">
    <property type="entry name" value="Na_Ca_Ex"/>
</dbReference>
<comment type="subcellular location">
    <subcellularLocation>
        <location evidence="1">Cell membrane</location>
        <topology evidence="1">Multi-pass membrane protein</topology>
    </subcellularLocation>
</comment>
<dbReference type="InterPro" id="IPR003644">
    <property type="entry name" value="Calx_beta"/>
</dbReference>
<dbReference type="Pfam" id="PF03160">
    <property type="entry name" value="Calx-beta"/>
    <property type="match status" value="1"/>
</dbReference>
<dbReference type="GO" id="GO:0005432">
    <property type="term" value="F:calcium:sodium antiporter activity"/>
    <property type="evidence" value="ECO:0007669"/>
    <property type="project" value="InterPro"/>
</dbReference>
<keyword evidence="7" id="KW-0732">Signal</keyword>
<dbReference type="GO" id="GO:0005516">
    <property type="term" value="F:calmodulin binding"/>
    <property type="evidence" value="ECO:0007669"/>
    <property type="project" value="UniProtKB-KW"/>
</dbReference>
<dbReference type="EMBL" id="CAMXCT020003438">
    <property type="protein sequence ID" value="CAL1157839.1"/>
    <property type="molecule type" value="Genomic_DNA"/>
</dbReference>
<evidence type="ECO:0000256" key="7">
    <source>
        <dbReference type="ARBA" id="ARBA00022729"/>
    </source>
</evidence>
<comment type="similarity">
    <text evidence="2">Belongs to the Ca(2+):cation antiporter (CaCA) (TC 2.A.19) family. SLC8 subfamily.</text>
</comment>
<dbReference type="GO" id="GO:0005886">
    <property type="term" value="C:plasma membrane"/>
    <property type="evidence" value="ECO:0007669"/>
    <property type="project" value="UniProtKB-SubCell"/>
</dbReference>
<evidence type="ECO:0000256" key="4">
    <source>
        <dbReference type="ARBA" id="ARBA00022475"/>
    </source>
</evidence>
<keyword evidence="4" id="KW-1003">Cell membrane</keyword>
<dbReference type="PANTHER" id="PTHR11878">
    <property type="entry name" value="SODIUM/CALCIUM EXCHANGER"/>
    <property type="match status" value="1"/>
</dbReference>
<feature type="domain" description="Calx-beta" evidence="20">
    <location>
        <begin position="54"/>
        <end position="133"/>
    </location>
</feature>
<keyword evidence="3" id="KW-0813">Transport</keyword>
<evidence type="ECO:0000256" key="16">
    <source>
        <dbReference type="ARBA" id="ARBA00023201"/>
    </source>
</evidence>
<evidence type="ECO:0000259" key="19">
    <source>
        <dbReference type="Pfam" id="PF01699"/>
    </source>
</evidence>
<evidence type="ECO:0000313" key="23">
    <source>
        <dbReference type="Proteomes" id="UP001152797"/>
    </source>
</evidence>